<comment type="subunit">
    <text evidence="4">Homodimer.</text>
</comment>
<feature type="active site" description="Nucleophile" evidence="4 5">
    <location>
        <position position="53"/>
    </location>
</feature>
<dbReference type="EMBL" id="CP042243">
    <property type="protein sequence ID" value="QEK11036.1"/>
    <property type="molecule type" value="Genomic_DNA"/>
</dbReference>
<evidence type="ECO:0000256" key="2">
    <source>
        <dbReference type="ARBA" id="ARBA00022694"/>
    </source>
</evidence>
<dbReference type="Pfam" id="PF01416">
    <property type="entry name" value="PseudoU_synth_1"/>
    <property type="match status" value="2"/>
</dbReference>
<dbReference type="Proteomes" id="UP000324646">
    <property type="component" value="Chromosome"/>
</dbReference>
<dbReference type="AlphaFoldDB" id="A0A5C0SBH3"/>
<evidence type="ECO:0000256" key="1">
    <source>
        <dbReference type="ARBA" id="ARBA00009375"/>
    </source>
</evidence>
<dbReference type="GO" id="GO:0160147">
    <property type="term" value="F:tRNA pseudouridine(38-40) synthase activity"/>
    <property type="evidence" value="ECO:0007669"/>
    <property type="project" value="UniProtKB-EC"/>
</dbReference>
<comment type="function">
    <text evidence="4">Formation of pseudouridine at positions 38, 39 and 40 in the anticodon stem and loop of transfer RNAs.</text>
</comment>
<dbReference type="OrthoDB" id="9811823at2"/>
<reference evidence="9 10" key="1">
    <citation type="submission" date="2019-07" db="EMBL/GenBank/DDBJ databases">
        <title>Complete genome of Crassaminicella thermophila SY095.</title>
        <authorList>
            <person name="Li X."/>
        </authorList>
    </citation>
    <scope>NUCLEOTIDE SEQUENCE [LARGE SCALE GENOMIC DNA]</scope>
    <source>
        <strain evidence="9 10">SY095</strain>
    </source>
</reference>
<dbReference type="KEGG" id="crs:FQB35_00855"/>
<evidence type="ECO:0000256" key="7">
    <source>
        <dbReference type="RuleBase" id="RU003792"/>
    </source>
</evidence>
<dbReference type="EC" id="5.4.99.12" evidence="4"/>
<evidence type="ECO:0000313" key="9">
    <source>
        <dbReference type="EMBL" id="QEK11036.1"/>
    </source>
</evidence>
<name>A0A5C0SBH3_CRATE</name>
<evidence type="ECO:0000259" key="8">
    <source>
        <dbReference type="Pfam" id="PF01416"/>
    </source>
</evidence>
<evidence type="ECO:0000313" key="10">
    <source>
        <dbReference type="Proteomes" id="UP000324646"/>
    </source>
</evidence>
<dbReference type="InterPro" id="IPR020097">
    <property type="entry name" value="PsdUridine_synth_TruA_a/b_dom"/>
</dbReference>
<protein>
    <recommendedName>
        <fullName evidence="4">tRNA pseudouridine synthase A</fullName>
        <ecNumber evidence="4">5.4.99.12</ecNumber>
    </recommendedName>
    <alternativeName>
        <fullName evidence="4">tRNA pseudouridine(38-40) synthase</fullName>
    </alternativeName>
    <alternativeName>
        <fullName evidence="4">tRNA pseudouridylate synthase I</fullName>
    </alternativeName>
    <alternativeName>
        <fullName evidence="4">tRNA-uridine isomerase I</fullName>
    </alternativeName>
</protein>
<feature type="binding site" evidence="4 6">
    <location>
        <position position="111"/>
    </location>
    <ligand>
        <name>substrate</name>
    </ligand>
</feature>
<dbReference type="RefSeq" id="WP_148808111.1">
    <property type="nucleotide sequence ID" value="NZ_CP042243.1"/>
</dbReference>
<dbReference type="PANTHER" id="PTHR11142:SF22">
    <property type="entry name" value="TRNA PSEUDOURIDINE SYNTHASE A 2"/>
    <property type="match status" value="1"/>
</dbReference>
<dbReference type="CDD" id="cd02570">
    <property type="entry name" value="PseudoU_synth_EcTruA"/>
    <property type="match status" value="1"/>
</dbReference>
<evidence type="ECO:0000256" key="4">
    <source>
        <dbReference type="HAMAP-Rule" id="MF_00171"/>
    </source>
</evidence>
<dbReference type="InterPro" id="IPR020103">
    <property type="entry name" value="PsdUridine_synth_cat_dom_sf"/>
</dbReference>
<feature type="domain" description="Pseudouridine synthase I TruA alpha/beta" evidence="8">
    <location>
        <begin position="8"/>
        <end position="105"/>
    </location>
</feature>
<dbReference type="Gene3D" id="3.30.70.660">
    <property type="entry name" value="Pseudouridine synthase I, catalytic domain, C-terminal subdomain"/>
    <property type="match status" value="1"/>
</dbReference>
<dbReference type="InterPro" id="IPR001406">
    <property type="entry name" value="PsdUridine_synth_TruA"/>
</dbReference>
<feature type="domain" description="Pseudouridine synthase I TruA alpha/beta" evidence="8">
    <location>
        <begin position="144"/>
        <end position="246"/>
    </location>
</feature>
<evidence type="ECO:0000256" key="5">
    <source>
        <dbReference type="PIRSR" id="PIRSR001430-1"/>
    </source>
</evidence>
<keyword evidence="10" id="KW-1185">Reference proteome</keyword>
<evidence type="ECO:0000256" key="3">
    <source>
        <dbReference type="ARBA" id="ARBA00023235"/>
    </source>
</evidence>
<dbReference type="InterPro" id="IPR020095">
    <property type="entry name" value="PsdUridine_synth_TruA_C"/>
</dbReference>
<accession>A0A5C0SBH3</accession>
<dbReference type="PANTHER" id="PTHR11142">
    <property type="entry name" value="PSEUDOURIDYLATE SYNTHASE"/>
    <property type="match status" value="1"/>
</dbReference>
<keyword evidence="3 4" id="KW-0413">Isomerase</keyword>
<dbReference type="GO" id="GO:0003723">
    <property type="term" value="F:RNA binding"/>
    <property type="evidence" value="ECO:0007669"/>
    <property type="project" value="InterPro"/>
</dbReference>
<comment type="similarity">
    <text evidence="1 4 7">Belongs to the tRNA pseudouridine synthase TruA family.</text>
</comment>
<comment type="catalytic activity">
    <reaction evidence="4 7">
        <text>uridine(38/39/40) in tRNA = pseudouridine(38/39/40) in tRNA</text>
        <dbReference type="Rhea" id="RHEA:22376"/>
        <dbReference type="Rhea" id="RHEA-COMP:10085"/>
        <dbReference type="Rhea" id="RHEA-COMP:10087"/>
        <dbReference type="ChEBI" id="CHEBI:65314"/>
        <dbReference type="ChEBI" id="CHEBI:65315"/>
        <dbReference type="EC" id="5.4.99.12"/>
    </reaction>
</comment>
<proteinExistence type="inferred from homology"/>
<dbReference type="HAMAP" id="MF_00171">
    <property type="entry name" value="TruA"/>
    <property type="match status" value="1"/>
</dbReference>
<dbReference type="Gene3D" id="3.30.70.580">
    <property type="entry name" value="Pseudouridine synthase I, catalytic domain, N-terminal subdomain"/>
    <property type="match status" value="1"/>
</dbReference>
<dbReference type="GO" id="GO:0031119">
    <property type="term" value="P:tRNA pseudouridine synthesis"/>
    <property type="evidence" value="ECO:0007669"/>
    <property type="project" value="UniProtKB-UniRule"/>
</dbReference>
<dbReference type="FunFam" id="3.30.70.580:FF:000001">
    <property type="entry name" value="tRNA pseudouridine synthase A"/>
    <property type="match status" value="1"/>
</dbReference>
<organism evidence="9 10">
    <name type="scientific">Crassaminicella thermophila</name>
    <dbReference type="NCBI Taxonomy" id="2599308"/>
    <lineage>
        <taxon>Bacteria</taxon>
        <taxon>Bacillati</taxon>
        <taxon>Bacillota</taxon>
        <taxon>Clostridia</taxon>
        <taxon>Eubacteriales</taxon>
        <taxon>Clostridiaceae</taxon>
        <taxon>Crassaminicella</taxon>
    </lineage>
</organism>
<dbReference type="PIRSF" id="PIRSF001430">
    <property type="entry name" value="tRNA_psdUrid_synth"/>
    <property type="match status" value="1"/>
</dbReference>
<evidence type="ECO:0000256" key="6">
    <source>
        <dbReference type="PIRSR" id="PIRSR001430-2"/>
    </source>
</evidence>
<comment type="caution">
    <text evidence="4">Lacks conserved residue(s) required for the propagation of feature annotation.</text>
</comment>
<dbReference type="NCBIfam" id="TIGR00071">
    <property type="entry name" value="hisT_truA"/>
    <property type="match status" value="1"/>
</dbReference>
<dbReference type="InterPro" id="IPR020094">
    <property type="entry name" value="TruA/RsuA/RluB/E/F_N"/>
</dbReference>
<sequence>MRNIKLTIEYDGSKYNGWQRLGNTENTIQFKIESVLSRMTGENIEVIASGRTDAGVHALNQVVNFKTNKILSSEYIRDYCNKYLPKDIVIKDAEEVDDRFHARYNAKSKKYLYRIWTGEIPTAFHRKYTYYIPHYLDIEAMKKASSYFIGKHDFKAFSSVKSKKKSTIREIYEINIKEEGKEIQMMFHGNGFLYNMVRIMVGTLIEVGEGKRRPEEIEEIINTKVRQNAGPTAPAQGLFLYQVYYEGLQV</sequence>
<dbReference type="SUPFAM" id="SSF55120">
    <property type="entry name" value="Pseudouridine synthase"/>
    <property type="match status" value="1"/>
</dbReference>
<gene>
    <name evidence="4 9" type="primary">truA</name>
    <name evidence="9" type="ORF">FQB35_00855</name>
</gene>
<keyword evidence="2 4" id="KW-0819">tRNA processing</keyword>